<accession>A0A396I7A5</accession>
<name>A0A396I7A5_MEDTR</name>
<dbReference type="InterPro" id="IPR009810">
    <property type="entry name" value="Nodulin_late_dom"/>
</dbReference>
<dbReference type="EMBL" id="PSQE01000004">
    <property type="protein sequence ID" value="RHN60134.1"/>
    <property type="molecule type" value="Genomic_DNA"/>
</dbReference>
<keyword evidence="1" id="KW-0472">Membrane</keyword>
<keyword evidence="1" id="KW-1133">Transmembrane helix</keyword>
<keyword evidence="1" id="KW-0812">Transmembrane</keyword>
<evidence type="ECO:0000313" key="3">
    <source>
        <dbReference type="EMBL" id="RHN60134.1"/>
    </source>
</evidence>
<reference evidence="3" key="1">
    <citation type="journal article" date="2018" name="Nat. Plants">
        <title>Whole-genome landscape of Medicago truncatula symbiotic genes.</title>
        <authorList>
            <person name="Pecrix Y."/>
            <person name="Gamas P."/>
            <person name="Carrere S."/>
        </authorList>
    </citation>
    <scope>NUCLEOTIDE SEQUENCE</scope>
    <source>
        <tissue evidence="3">Leaves</tissue>
    </source>
</reference>
<protein>
    <submittedName>
        <fullName evidence="3">Putative Late nodulin</fullName>
    </submittedName>
</protein>
<proteinExistence type="predicted"/>
<feature type="transmembrane region" description="Helical" evidence="1">
    <location>
        <begin position="6"/>
        <end position="22"/>
    </location>
</feature>
<dbReference type="Pfam" id="PF07127">
    <property type="entry name" value="Nodulin_late"/>
    <property type="match status" value="1"/>
</dbReference>
<sequence>MAGILKFFYIVIIYVSLFLFVVESERECVTDADCQKNCHFLMQIILFA</sequence>
<organism evidence="3">
    <name type="scientific">Medicago truncatula</name>
    <name type="common">Barrel medic</name>
    <name type="synonym">Medicago tribuloides</name>
    <dbReference type="NCBI Taxonomy" id="3880"/>
    <lineage>
        <taxon>Eukaryota</taxon>
        <taxon>Viridiplantae</taxon>
        <taxon>Streptophyta</taxon>
        <taxon>Embryophyta</taxon>
        <taxon>Tracheophyta</taxon>
        <taxon>Spermatophyta</taxon>
        <taxon>Magnoliopsida</taxon>
        <taxon>eudicotyledons</taxon>
        <taxon>Gunneridae</taxon>
        <taxon>Pentapetalae</taxon>
        <taxon>rosids</taxon>
        <taxon>fabids</taxon>
        <taxon>Fabales</taxon>
        <taxon>Fabaceae</taxon>
        <taxon>Papilionoideae</taxon>
        <taxon>50 kb inversion clade</taxon>
        <taxon>NPAAA clade</taxon>
        <taxon>Hologalegina</taxon>
        <taxon>IRL clade</taxon>
        <taxon>Trifolieae</taxon>
        <taxon>Medicago</taxon>
    </lineage>
</organism>
<feature type="domain" description="Late nodulin" evidence="2">
    <location>
        <begin position="1"/>
        <end position="41"/>
    </location>
</feature>
<gene>
    <name evidence="3" type="ORF">MtrunA17_Chr4g0022131</name>
</gene>
<dbReference type="Gramene" id="rna22368">
    <property type="protein sequence ID" value="RHN60134.1"/>
    <property type="gene ID" value="gene22368"/>
</dbReference>
<dbReference type="Proteomes" id="UP000265566">
    <property type="component" value="Chromosome 4"/>
</dbReference>
<dbReference type="GO" id="GO:0046872">
    <property type="term" value="F:metal ion binding"/>
    <property type="evidence" value="ECO:0007669"/>
    <property type="project" value="InterPro"/>
</dbReference>
<dbReference type="AlphaFoldDB" id="A0A396I7A5"/>
<evidence type="ECO:0000259" key="2">
    <source>
        <dbReference type="Pfam" id="PF07127"/>
    </source>
</evidence>
<evidence type="ECO:0000256" key="1">
    <source>
        <dbReference type="SAM" id="Phobius"/>
    </source>
</evidence>
<comment type="caution">
    <text evidence="3">The sequence shown here is derived from an EMBL/GenBank/DDBJ whole genome shotgun (WGS) entry which is preliminary data.</text>
</comment>